<comment type="caution">
    <text evidence="17">The sequence shown here is derived from an EMBL/GenBank/DDBJ whole genome shotgun (WGS) entry which is preliminary data.</text>
</comment>
<keyword evidence="7 15" id="KW-0812">Transmembrane</keyword>
<dbReference type="Gene3D" id="3.50.50.60">
    <property type="entry name" value="FAD/NAD(P)-binding domain"/>
    <property type="match status" value="1"/>
</dbReference>
<dbReference type="GO" id="GO:0046246">
    <property type="term" value="P:terpene biosynthetic process"/>
    <property type="evidence" value="ECO:0007669"/>
    <property type="project" value="UniProtKB-ARBA"/>
</dbReference>
<evidence type="ECO:0000256" key="9">
    <source>
        <dbReference type="ARBA" id="ARBA00022989"/>
    </source>
</evidence>
<organism evidence="17 18">
    <name type="scientific">Escallonia rubra</name>
    <dbReference type="NCBI Taxonomy" id="112253"/>
    <lineage>
        <taxon>Eukaryota</taxon>
        <taxon>Viridiplantae</taxon>
        <taxon>Streptophyta</taxon>
        <taxon>Embryophyta</taxon>
        <taxon>Tracheophyta</taxon>
        <taxon>Spermatophyta</taxon>
        <taxon>Magnoliopsida</taxon>
        <taxon>eudicotyledons</taxon>
        <taxon>Gunneridae</taxon>
        <taxon>Pentapetalae</taxon>
        <taxon>asterids</taxon>
        <taxon>campanulids</taxon>
        <taxon>Escalloniales</taxon>
        <taxon>Escalloniaceae</taxon>
        <taxon>Escallonia</taxon>
    </lineage>
</organism>
<comment type="pathway">
    <text evidence="3">Terpene metabolism; lanosterol biosynthesis; lanosterol from farnesyl diphosphate: step 2/3.</text>
</comment>
<dbReference type="GO" id="GO:0016126">
    <property type="term" value="P:sterol biosynthetic process"/>
    <property type="evidence" value="ECO:0007669"/>
    <property type="project" value="InterPro"/>
</dbReference>
<dbReference type="PANTHER" id="PTHR10835:SF30">
    <property type="entry name" value="SQUALENE MONOOXYGENASE"/>
    <property type="match status" value="1"/>
</dbReference>
<evidence type="ECO:0000256" key="13">
    <source>
        <dbReference type="ARBA" id="ARBA00056623"/>
    </source>
</evidence>
<dbReference type="GO" id="GO:0050660">
    <property type="term" value="F:flavin adenine dinucleotide binding"/>
    <property type="evidence" value="ECO:0007669"/>
    <property type="project" value="InterPro"/>
</dbReference>
<feature type="domain" description="Squalene epoxidase" evidence="16">
    <location>
        <begin position="283"/>
        <end position="555"/>
    </location>
</feature>
<evidence type="ECO:0000256" key="7">
    <source>
        <dbReference type="ARBA" id="ARBA00022692"/>
    </source>
</evidence>
<keyword evidence="8" id="KW-0274">FAD</keyword>
<dbReference type="Proteomes" id="UP001187471">
    <property type="component" value="Unassembled WGS sequence"/>
</dbReference>
<evidence type="ECO:0000313" key="17">
    <source>
        <dbReference type="EMBL" id="KAK2981224.1"/>
    </source>
</evidence>
<dbReference type="AlphaFoldDB" id="A0AA88UDW7"/>
<feature type="region of interest" description="Disordered" evidence="14">
    <location>
        <begin position="47"/>
        <end position="68"/>
    </location>
</feature>
<dbReference type="EC" id="1.14.14.17" evidence="5"/>
<name>A0AA88UDW7_9ASTE</name>
<evidence type="ECO:0000259" key="16">
    <source>
        <dbReference type="Pfam" id="PF08491"/>
    </source>
</evidence>
<accession>A0AA88UDW7</accession>
<dbReference type="InterPro" id="IPR036188">
    <property type="entry name" value="FAD/NAD-bd_sf"/>
</dbReference>
<dbReference type="GO" id="GO:0004506">
    <property type="term" value="F:squalene monooxygenase activity"/>
    <property type="evidence" value="ECO:0007669"/>
    <property type="project" value="UniProtKB-EC"/>
</dbReference>
<evidence type="ECO:0000313" key="18">
    <source>
        <dbReference type="Proteomes" id="UP001187471"/>
    </source>
</evidence>
<evidence type="ECO:0000256" key="10">
    <source>
        <dbReference type="ARBA" id="ARBA00023002"/>
    </source>
</evidence>
<dbReference type="PANTHER" id="PTHR10835">
    <property type="entry name" value="SQUALENE MONOOXYGENASE"/>
    <property type="match status" value="1"/>
</dbReference>
<dbReference type="FunFam" id="3.50.50.60:FF:000074">
    <property type="entry name" value="Squalene monooxygenase 2"/>
    <property type="match status" value="1"/>
</dbReference>
<comment type="function">
    <text evidence="13">Component of the triterpene saponins (e.g. ginsenosides or panaxosides) and phytosterols biosynthetic pathways. Catalyzes the first oxygenation step in sterol biosynthesis and is suggested to be one of the rate-limiting enzymes in this pathway.</text>
</comment>
<reference evidence="17" key="1">
    <citation type="submission" date="2022-12" db="EMBL/GenBank/DDBJ databases">
        <title>Draft genome assemblies for two species of Escallonia (Escalloniales).</title>
        <authorList>
            <person name="Chanderbali A."/>
            <person name="Dervinis C."/>
            <person name="Anghel I."/>
            <person name="Soltis D."/>
            <person name="Soltis P."/>
            <person name="Zapata F."/>
        </authorList>
    </citation>
    <scope>NUCLEOTIDE SEQUENCE</scope>
    <source>
        <strain evidence="17">UCBG92.1500</strain>
        <tissue evidence="17">Leaf</tissue>
    </source>
</reference>
<evidence type="ECO:0000256" key="8">
    <source>
        <dbReference type="ARBA" id="ARBA00022827"/>
    </source>
</evidence>
<dbReference type="SUPFAM" id="SSF51905">
    <property type="entry name" value="FAD/NAD(P)-binding domain"/>
    <property type="match status" value="1"/>
</dbReference>
<feature type="transmembrane region" description="Helical" evidence="15">
    <location>
        <begin position="89"/>
        <end position="107"/>
    </location>
</feature>
<evidence type="ECO:0000256" key="6">
    <source>
        <dbReference type="ARBA" id="ARBA00022630"/>
    </source>
</evidence>
<evidence type="ECO:0000256" key="12">
    <source>
        <dbReference type="ARBA" id="ARBA00051556"/>
    </source>
</evidence>
<evidence type="ECO:0000256" key="5">
    <source>
        <dbReference type="ARBA" id="ARBA00012312"/>
    </source>
</evidence>
<comment type="similarity">
    <text evidence="4">Belongs to the squalene monooxygenase family.</text>
</comment>
<dbReference type="EMBL" id="JAVXUO010001548">
    <property type="protein sequence ID" value="KAK2981224.1"/>
    <property type="molecule type" value="Genomic_DNA"/>
</dbReference>
<keyword evidence="18" id="KW-1185">Reference proteome</keyword>
<dbReference type="GO" id="GO:0016020">
    <property type="term" value="C:membrane"/>
    <property type="evidence" value="ECO:0007669"/>
    <property type="project" value="UniProtKB-SubCell"/>
</dbReference>
<evidence type="ECO:0000256" key="14">
    <source>
        <dbReference type="SAM" id="MobiDB-lite"/>
    </source>
</evidence>
<comment type="subcellular location">
    <subcellularLocation>
        <location evidence="2">Membrane</location>
        <topology evidence="2">Multi-pass membrane protein</topology>
    </subcellularLocation>
</comment>
<keyword evidence="10" id="KW-0560">Oxidoreductase</keyword>
<dbReference type="InterPro" id="IPR013698">
    <property type="entry name" value="Squalene_epoxidase"/>
</dbReference>
<feature type="compositionally biased region" description="Low complexity" evidence="14">
    <location>
        <begin position="59"/>
        <end position="68"/>
    </location>
</feature>
<dbReference type="GO" id="GO:0009725">
    <property type="term" value="P:response to hormone"/>
    <property type="evidence" value="ECO:0007669"/>
    <property type="project" value="UniProtKB-ARBA"/>
</dbReference>
<dbReference type="InterPro" id="IPR040125">
    <property type="entry name" value="Squalene_monox"/>
</dbReference>
<sequence>MLAIKCSSRPIPTTPLCPFQHHNTFPILDRITTNRKRGTFTTVHAQINRRESGREESKPFSSSLSPSTVTQFSTDVCNARKKMVIVDKYIVGTFFASLLGFFLLYVLRQKTAAEYRKRDQFQSRQHYQIRNDPTTGECGPDSGSDVIIVGAGDGRRVRVIERDLTEPDRIVGELLQPGGYLKLIELGLEDCVEEIDAQRVLGYALFKDGKNTRLSYPLEKFHSDVSGRSFHNGRFIQRMREKAATLPNVHLEQGTVSSLLEENGIVKGVQYKTKAGEELKAYAPLTIVCDGCFSNLRRSLCKPEVEVPSCFVGLVLENCELPYANHGHVILADPSPILFYPISSTEVRCLVDVPGQKLPSLASGEMANYLKTMVAPQIPPELQDAFIAAIDKGNIRTMPNRSMPAAPCPTPGALLMGDAFNMRHPLTGGGMTVALSDIVVLRNLLKPLHDMTDADSLCRYLESFYTLRKPVASTINTLAGALYKVFCASPDQARNEMRQACFDYLSLGGACSTGPVALLSGLNPRPLSLVLHFFAVAIYGVGRLLVPFPSPKRLWIGARLISGASGIIFPIIKAEGIRQMFFPATMPAYYRAPPVEEVSDSAPQESK</sequence>
<comment type="catalytic activity">
    <reaction evidence="12">
        <text>squalene + reduced [NADPH--hemoprotein reductase] + O2 = (S)-2,3-epoxysqualene + oxidized [NADPH--hemoprotein reductase] + H2O + H(+)</text>
        <dbReference type="Rhea" id="RHEA:25282"/>
        <dbReference type="Rhea" id="RHEA-COMP:11964"/>
        <dbReference type="Rhea" id="RHEA-COMP:11965"/>
        <dbReference type="ChEBI" id="CHEBI:15377"/>
        <dbReference type="ChEBI" id="CHEBI:15378"/>
        <dbReference type="ChEBI" id="CHEBI:15379"/>
        <dbReference type="ChEBI" id="CHEBI:15440"/>
        <dbReference type="ChEBI" id="CHEBI:15441"/>
        <dbReference type="ChEBI" id="CHEBI:57618"/>
        <dbReference type="ChEBI" id="CHEBI:58210"/>
        <dbReference type="EC" id="1.14.14.17"/>
    </reaction>
    <physiologicalReaction direction="left-to-right" evidence="12">
        <dbReference type="Rhea" id="RHEA:25283"/>
    </physiologicalReaction>
</comment>
<keyword evidence="9 15" id="KW-1133">Transmembrane helix</keyword>
<evidence type="ECO:0000256" key="4">
    <source>
        <dbReference type="ARBA" id="ARBA00008802"/>
    </source>
</evidence>
<evidence type="ECO:0000256" key="2">
    <source>
        <dbReference type="ARBA" id="ARBA00004141"/>
    </source>
</evidence>
<keyword evidence="11 15" id="KW-0472">Membrane</keyword>
<dbReference type="GO" id="GO:0005783">
    <property type="term" value="C:endoplasmic reticulum"/>
    <property type="evidence" value="ECO:0007669"/>
    <property type="project" value="TreeGrafter"/>
</dbReference>
<evidence type="ECO:0000256" key="1">
    <source>
        <dbReference type="ARBA" id="ARBA00001974"/>
    </source>
</evidence>
<gene>
    <name evidence="17" type="ORF">RJ640_030613</name>
</gene>
<comment type="cofactor">
    <cofactor evidence="1">
        <name>FAD</name>
        <dbReference type="ChEBI" id="CHEBI:57692"/>
    </cofactor>
</comment>
<feature type="compositionally biased region" description="Basic and acidic residues" evidence="14">
    <location>
        <begin position="48"/>
        <end position="58"/>
    </location>
</feature>
<dbReference type="Pfam" id="PF08491">
    <property type="entry name" value="SE"/>
    <property type="match status" value="1"/>
</dbReference>
<protein>
    <recommendedName>
        <fullName evidence="5">squalene monooxygenase</fullName>
        <ecNumber evidence="5">1.14.14.17</ecNumber>
    </recommendedName>
</protein>
<proteinExistence type="inferred from homology"/>
<evidence type="ECO:0000256" key="15">
    <source>
        <dbReference type="SAM" id="Phobius"/>
    </source>
</evidence>
<keyword evidence="6" id="KW-0285">Flavoprotein</keyword>
<evidence type="ECO:0000256" key="11">
    <source>
        <dbReference type="ARBA" id="ARBA00023136"/>
    </source>
</evidence>
<evidence type="ECO:0000256" key="3">
    <source>
        <dbReference type="ARBA" id="ARBA00005018"/>
    </source>
</evidence>